<dbReference type="InterPro" id="IPR006913">
    <property type="entry name" value="CENP-V/GFA"/>
</dbReference>
<evidence type="ECO:0000313" key="7">
    <source>
        <dbReference type="Proteomes" id="UP000239477"/>
    </source>
</evidence>
<dbReference type="SUPFAM" id="SSF51316">
    <property type="entry name" value="Mss4-like"/>
    <property type="match status" value="1"/>
</dbReference>
<protein>
    <submittedName>
        <fullName evidence="6">Aldehyde-activating protein</fullName>
    </submittedName>
</protein>
<name>A0A2S0I690_9BURK</name>
<dbReference type="PANTHER" id="PTHR33337">
    <property type="entry name" value="GFA DOMAIN-CONTAINING PROTEIN"/>
    <property type="match status" value="1"/>
</dbReference>
<comment type="similarity">
    <text evidence="1">Belongs to the Gfa family.</text>
</comment>
<evidence type="ECO:0000256" key="1">
    <source>
        <dbReference type="ARBA" id="ARBA00005495"/>
    </source>
</evidence>
<dbReference type="PANTHER" id="PTHR33337:SF33">
    <property type="entry name" value="CENP-V_GFA DOMAIN-CONTAINING PROTEIN"/>
    <property type="match status" value="1"/>
</dbReference>
<dbReference type="GO" id="GO:0046872">
    <property type="term" value="F:metal ion binding"/>
    <property type="evidence" value="ECO:0007669"/>
    <property type="project" value="UniProtKB-KW"/>
</dbReference>
<dbReference type="Gene3D" id="3.90.1590.10">
    <property type="entry name" value="glutathione-dependent formaldehyde- activating enzyme (gfa)"/>
    <property type="match status" value="1"/>
</dbReference>
<accession>A0A2S0I690</accession>
<dbReference type="OrthoDB" id="327703at2"/>
<evidence type="ECO:0000313" key="6">
    <source>
        <dbReference type="EMBL" id="AVJ27550.1"/>
    </source>
</evidence>
<organism evidence="6 7">
    <name type="scientific">Achromobacter spanius</name>
    <dbReference type="NCBI Taxonomy" id="217203"/>
    <lineage>
        <taxon>Bacteria</taxon>
        <taxon>Pseudomonadati</taxon>
        <taxon>Pseudomonadota</taxon>
        <taxon>Betaproteobacteria</taxon>
        <taxon>Burkholderiales</taxon>
        <taxon>Alcaligenaceae</taxon>
        <taxon>Achromobacter</taxon>
    </lineage>
</organism>
<evidence type="ECO:0000256" key="2">
    <source>
        <dbReference type="ARBA" id="ARBA00022723"/>
    </source>
</evidence>
<dbReference type="EMBL" id="CP023270">
    <property type="protein sequence ID" value="AVJ27550.1"/>
    <property type="molecule type" value="Genomic_DNA"/>
</dbReference>
<proteinExistence type="inferred from homology"/>
<dbReference type="GO" id="GO:0016846">
    <property type="term" value="F:carbon-sulfur lyase activity"/>
    <property type="evidence" value="ECO:0007669"/>
    <property type="project" value="InterPro"/>
</dbReference>
<reference evidence="6 7" key="1">
    <citation type="submission" date="2017-09" db="EMBL/GenBank/DDBJ databases">
        <title>Genomic, metabolic, and phenotypic characteristics of bacterial isolates from the natural microbiome of the model nematode Caenorhabditis elegans.</title>
        <authorList>
            <person name="Zimmermann J."/>
            <person name="Obeng N."/>
            <person name="Yang W."/>
            <person name="Obeng O."/>
            <person name="Kissoyan K."/>
            <person name="Pees B."/>
            <person name="Dirksen P."/>
            <person name="Hoppner M."/>
            <person name="Franke A."/>
            <person name="Rosenstiel P."/>
            <person name="Leippe M."/>
            <person name="Dierking K."/>
            <person name="Kaleta C."/>
            <person name="Schulenburg H."/>
        </authorList>
    </citation>
    <scope>NUCLEOTIDE SEQUENCE [LARGE SCALE GENOMIC DNA]</scope>
    <source>
        <strain evidence="6 7">MYb73</strain>
    </source>
</reference>
<dbReference type="AlphaFoldDB" id="A0A2S0I690"/>
<keyword evidence="4" id="KW-0456">Lyase</keyword>
<keyword evidence="3" id="KW-0862">Zinc</keyword>
<dbReference type="PROSITE" id="PS51891">
    <property type="entry name" value="CENP_V_GFA"/>
    <property type="match status" value="1"/>
</dbReference>
<dbReference type="InterPro" id="IPR011057">
    <property type="entry name" value="Mss4-like_sf"/>
</dbReference>
<keyword evidence="7" id="KW-1185">Reference proteome</keyword>
<evidence type="ECO:0000256" key="4">
    <source>
        <dbReference type="ARBA" id="ARBA00023239"/>
    </source>
</evidence>
<sequence>MSLTGQCRCGAVRYSIDPAGKPIVYACHCQNCQRWSGSAFGLHLLLPETAMSITGALDEYRHEHEGKRSCQFLCAGCHTRIFNTTEAAPGMRVLRAGTLDEAAGLAPAAHIWTRRKHAWLNLPDDVPSWPESPSPEEFVRVVMGG</sequence>
<evidence type="ECO:0000256" key="3">
    <source>
        <dbReference type="ARBA" id="ARBA00022833"/>
    </source>
</evidence>
<feature type="domain" description="CENP-V/GFA" evidence="5">
    <location>
        <begin position="3"/>
        <end position="109"/>
    </location>
</feature>
<evidence type="ECO:0000259" key="5">
    <source>
        <dbReference type="PROSITE" id="PS51891"/>
    </source>
</evidence>
<gene>
    <name evidence="6" type="ORF">CLM73_10760</name>
</gene>
<dbReference type="Proteomes" id="UP000239477">
    <property type="component" value="Chromosome"/>
</dbReference>
<dbReference type="RefSeq" id="WP_105238424.1">
    <property type="nucleotide sequence ID" value="NZ_CP023270.1"/>
</dbReference>
<keyword evidence="2" id="KW-0479">Metal-binding</keyword>
<dbReference type="Pfam" id="PF04828">
    <property type="entry name" value="GFA"/>
    <property type="match status" value="1"/>
</dbReference>